<dbReference type="Proteomes" id="UP001519460">
    <property type="component" value="Unassembled WGS sequence"/>
</dbReference>
<evidence type="ECO:0008006" key="6">
    <source>
        <dbReference type="Google" id="ProtNLM"/>
    </source>
</evidence>
<protein>
    <recommendedName>
        <fullName evidence="6">Thioredoxin-like protein</fullName>
    </recommendedName>
</protein>
<dbReference type="InterPro" id="IPR017937">
    <property type="entry name" value="Thioredoxin_CS"/>
</dbReference>
<evidence type="ECO:0000259" key="2">
    <source>
        <dbReference type="PROSITE" id="PS51352"/>
    </source>
</evidence>
<dbReference type="Pfam" id="PF00085">
    <property type="entry name" value="Thioredoxin"/>
    <property type="match status" value="1"/>
</dbReference>
<dbReference type="InterPro" id="IPR010400">
    <property type="entry name" value="PITH_dom"/>
</dbReference>
<dbReference type="InterPro" id="IPR008979">
    <property type="entry name" value="Galactose-bd-like_sf"/>
</dbReference>
<dbReference type="SUPFAM" id="SSF52833">
    <property type="entry name" value="Thioredoxin-like"/>
    <property type="match status" value="1"/>
</dbReference>
<evidence type="ECO:0000256" key="1">
    <source>
        <dbReference type="ARBA" id="ARBA00023157"/>
    </source>
</evidence>
<evidence type="ECO:0000313" key="5">
    <source>
        <dbReference type="Proteomes" id="UP001519460"/>
    </source>
</evidence>
<dbReference type="PROSITE" id="PS51352">
    <property type="entry name" value="THIOREDOXIN_2"/>
    <property type="match status" value="1"/>
</dbReference>
<dbReference type="InterPro" id="IPR037047">
    <property type="entry name" value="PITH_dom_sf"/>
</dbReference>
<dbReference type="Gene3D" id="2.60.120.470">
    <property type="entry name" value="PITH domain"/>
    <property type="match status" value="1"/>
</dbReference>
<dbReference type="CDD" id="cd02947">
    <property type="entry name" value="TRX_family"/>
    <property type="match status" value="1"/>
</dbReference>
<accession>A0ABD0JKT6</accession>
<dbReference type="SUPFAM" id="SSF49785">
    <property type="entry name" value="Galactose-binding domain-like"/>
    <property type="match status" value="1"/>
</dbReference>
<keyword evidence="5" id="KW-1185">Reference proteome</keyword>
<comment type="caution">
    <text evidence="4">The sequence shown here is derived from an EMBL/GenBank/DDBJ whole genome shotgun (WGS) entry which is preliminary data.</text>
</comment>
<keyword evidence="1" id="KW-1015">Disulfide bond</keyword>
<dbReference type="Gene3D" id="3.40.30.10">
    <property type="entry name" value="Glutaredoxin"/>
    <property type="match status" value="1"/>
</dbReference>
<dbReference type="InterPro" id="IPR036249">
    <property type="entry name" value="Thioredoxin-like_sf"/>
</dbReference>
<evidence type="ECO:0000313" key="4">
    <source>
        <dbReference type="EMBL" id="KAK7475333.1"/>
    </source>
</evidence>
<dbReference type="AlphaFoldDB" id="A0ABD0JKT6"/>
<dbReference type="EMBL" id="JACVVK020000409">
    <property type="protein sequence ID" value="KAK7475333.1"/>
    <property type="molecule type" value="Genomic_DNA"/>
</dbReference>
<dbReference type="PROSITE" id="PS51532">
    <property type="entry name" value="PITH"/>
    <property type="match status" value="1"/>
</dbReference>
<evidence type="ECO:0000259" key="3">
    <source>
        <dbReference type="PROSITE" id="PS51532"/>
    </source>
</evidence>
<dbReference type="InterPro" id="IPR013766">
    <property type="entry name" value="Thioredoxin_domain"/>
</dbReference>
<dbReference type="Pfam" id="PF06201">
    <property type="entry name" value="PITH"/>
    <property type="match status" value="1"/>
</dbReference>
<gene>
    <name evidence="4" type="ORF">BaRGS_00033409</name>
</gene>
<organism evidence="4 5">
    <name type="scientific">Batillaria attramentaria</name>
    <dbReference type="NCBI Taxonomy" id="370345"/>
    <lineage>
        <taxon>Eukaryota</taxon>
        <taxon>Metazoa</taxon>
        <taxon>Spiralia</taxon>
        <taxon>Lophotrochozoa</taxon>
        <taxon>Mollusca</taxon>
        <taxon>Gastropoda</taxon>
        <taxon>Caenogastropoda</taxon>
        <taxon>Sorbeoconcha</taxon>
        <taxon>Cerithioidea</taxon>
        <taxon>Batillariidae</taxon>
        <taxon>Batillaria</taxon>
    </lineage>
</organism>
<dbReference type="GO" id="GO:0005737">
    <property type="term" value="C:cytoplasm"/>
    <property type="evidence" value="ECO:0007669"/>
    <property type="project" value="UniProtKB-ARBA"/>
</dbReference>
<name>A0ABD0JKT6_9CAEN</name>
<dbReference type="FunFam" id="3.40.30.10:FF:000245">
    <property type="entry name" value="Thioredoxin"/>
    <property type="match status" value="1"/>
</dbReference>
<dbReference type="PRINTS" id="PR00421">
    <property type="entry name" value="THIOREDOXIN"/>
</dbReference>
<feature type="domain" description="Thioredoxin" evidence="2">
    <location>
        <begin position="1"/>
        <end position="108"/>
    </location>
</feature>
<dbReference type="PROSITE" id="PS00194">
    <property type="entry name" value="THIOREDOXIN_1"/>
    <property type="match status" value="1"/>
</dbReference>
<dbReference type="PANTHER" id="PTHR46115">
    <property type="entry name" value="THIOREDOXIN-LIKE PROTEIN 1"/>
    <property type="match status" value="1"/>
</dbReference>
<reference evidence="4 5" key="1">
    <citation type="journal article" date="2023" name="Sci. Data">
        <title>Genome assembly of the Korean intertidal mud-creeper Batillaria attramentaria.</title>
        <authorList>
            <person name="Patra A.K."/>
            <person name="Ho P.T."/>
            <person name="Jun S."/>
            <person name="Lee S.J."/>
            <person name="Kim Y."/>
            <person name="Won Y.J."/>
        </authorList>
    </citation>
    <scope>NUCLEOTIDE SEQUENCE [LARGE SCALE GENOMIC DNA]</scope>
    <source>
        <strain evidence="4">Wonlab-2016</strain>
    </source>
</reference>
<sequence length="289" mass="32344">MSNVRVITEDTQFNPELSNAGTRLVVADYYAVWCGPCRQIAPKFAELSTVFPKALFLKIDVDQCPETAQAQGVTAMPTFIFYRNRVKIDMLRGADPAALEEKIRKWYSEDEEDGEGDTRVKGHMDLSSFVSKAECECLNESDEHPFTHALASKGGFLESDCDEQLIMNIGFSQAMKIHSLRLEAPADKGPKTVKIFIISSHGLWTLTRQTVWHRCSKFDLTPDDLKEGSMIPLKFVKFQNVQSITLFVRDNQGGTETTQIDYVGFLGSPVSTTNMGEFKRVAGKKGESH</sequence>
<proteinExistence type="predicted"/>
<feature type="domain" description="PITH" evidence="3">
    <location>
        <begin position="115"/>
        <end position="285"/>
    </location>
</feature>